<dbReference type="EMBL" id="LLXH01001692">
    <property type="protein sequence ID" value="PKC57867.1"/>
    <property type="molecule type" value="Genomic_DNA"/>
</dbReference>
<reference evidence="1 2" key="1">
    <citation type="submission" date="2017-10" db="EMBL/GenBank/DDBJ databases">
        <title>Extensive intraspecific genome diversity in a model arbuscular mycorrhizal fungus.</title>
        <authorList>
            <person name="Chen E.C.H."/>
            <person name="Morin E."/>
            <person name="Baudet D."/>
            <person name="Noel J."/>
            <person name="Ndikumana S."/>
            <person name="Charron P."/>
            <person name="St-Onge C."/>
            <person name="Giorgi J."/>
            <person name="Grigoriev I.V."/>
            <person name="Roux C."/>
            <person name="Martin F.M."/>
            <person name="Corradi N."/>
        </authorList>
    </citation>
    <scope>NUCLEOTIDE SEQUENCE [LARGE SCALE GENOMIC DNA]</scope>
    <source>
        <strain evidence="1 2">A1</strain>
    </source>
</reference>
<evidence type="ECO:0000313" key="1">
    <source>
        <dbReference type="EMBL" id="PKC57867.1"/>
    </source>
</evidence>
<protein>
    <submittedName>
        <fullName evidence="1">Uncharacterized protein</fullName>
    </submittedName>
</protein>
<evidence type="ECO:0000313" key="2">
    <source>
        <dbReference type="Proteomes" id="UP000232688"/>
    </source>
</evidence>
<dbReference type="AlphaFoldDB" id="A0A2N0R3I2"/>
<reference evidence="1 2" key="2">
    <citation type="submission" date="2017-10" db="EMBL/GenBank/DDBJ databases">
        <title>Genome analyses suggest a sexual origin of heterokaryosis in a supposedly ancient asexual fungus.</title>
        <authorList>
            <person name="Corradi N."/>
            <person name="Sedzielewska K."/>
            <person name="Noel J."/>
            <person name="Charron P."/>
            <person name="Farinelli L."/>
            <person name="Marton T."/>
            <person name="Kruger M."/>
            <person name="Pelin A."/>
            <person name="Brachmann A."/>
            <person name="Corradi N."/>
        </authorList>
    </citation>
    <scope>NUCLEOTIDE SEQUENCE [LARGE SCALE GENOMIC DNA]</scope>
    <source>
        <strain evidence="1 2">A1</strain>
    </source>
</reference>
<accession>A0A2N0R3I2</accession>
<gene>
    <name evidence="1" type="ORF">RhiirA1_471833</name>
</gene>
<proteinExistence type="predicted"/>
<sequence>MDGYIMLYNDVIPRNFKNLPEPVNSDITKTTLHLECFDCQLDELDLDEINQDKENNTE</sequence>
<comment type="caution">
    <text evidence="1">The sequence shown here is derived from an EMBL/GenBank/DDBJ whole genome shotgun (WGS) entry which is preliminary data.</text>
</comment>
<organism evidence="1 2">
    <name type="scientific">Rhizophagus irregularis</name>
    <dbReference type="NCBI Taxonomy" id="588596"/>
    <lineage>
        <taxon>Eukaryota</taxon>
        <taxon>Fungi</taxon>
        <taxon>Fungi incertae sedis</taxon>
        <taxon>Mucoromycota</taxon>
        <taxon>Glomeromycotina</taxon>
        <taxon>Glomeromycetes</taxon>
        <taxon>Glomerales</taxon>
        <taxon>Glomeraceae</taxon>
        <taxon>Rhizophagus</taxon>
    </lineage>
</organism>
<dbReference type="VEuPathDB" id="FungiDB:RhiirA1_471833"/>
<dbReference type="Proteomes" id="UP000232688">
    <property type="component" value="Unassembled WGS sequence"/>
</dbReference>
<name>A0A2N0R3I2_9GLOM</name>